<dbReference type="EMBL" id="KN738110">
    <property type="protein sequence ID" value="KIH54994.1"/>
    <property type="molecule type" value="Genomic_DNA"/>
</dbReference>
<keyword evidence="2" id="KW-1185">Reference proteome</keyword>
<sequence>MPGQSENLSNLNYPGQADLGNNLNWALEKAKMSVSIQDPRATPRHIAEQLKRFVLLAEVPQSTAPNGTSLSDAGFVLLSLKDQILVDNSR</sequence>
<reference evidence="1 2" key="1">
    <citation type="submission" date="2013-12" db="EMBL/GenBank/DDBJ databases">
        <title>Draft genome of the parsitic nematode Ancylostoma duodenale.</title>
        <authorList>
            <person name="Mitreva M."/>
        </authorList>
    </citation>
    <scope>NUCLEOTIDE SEQUENCE [LARGE SCALE GENOMIC DNA]</scope>
    <source>
        <strain evidence="1 2">Zhejiang</strain>
    </source>
</reference>
<dbReference type="OrthoDB" id="10399831at2759"/>
<accession>A0A0C2G7Y2</accession>
<evidence type="ECO:0000313" key="1">
    <source>
        <dbReference type="EMBL" id="KIH54994.1"/>
    </source>
</evidence>
<evidence type="ECO:0000313" key="2">
    <source>
        <dbReference type="Proteomes" id="UP000054047"/>
    </source>
</evidence>
<dbReference type="AlphaFoldDB" id="A0A0C2G7Y2"/>
<dbReference type="Proteomes" id="UP000054047">
    <property type="component" value="Unassembled WGS sequence"/>
</dbReference>
<proteinExistence type="predicted"/>
<name>A0A0C2G7Y2_9BILA</name>
<organism evidence="1 2">
    <name type="scientific">Ancylostoma duodenale</name>
    <dbReference type="NCBI Taxonomy" id="51022"/>
    <lineage>
        <taxon>Eukaryota</taxon>
        <taxon>Metazoa</taxon>
        <taxon>Ecdysozoa</taxon>
        <taxon>Nematoda</taxon>
        <taxon>Chromadorea</taxon>
        <taxon>Rhabditida</taxon>
        <taxon>Rhabditina</taxon>
        <taxon>Rhabditomorpha</taxon>
        <taxon>Strongyloidea</taxon>
        <taxon>Ancylostomatidae</taxon>
        <taxon>Ancylostomatinae</taxon>
        <taxon>Ancylostoma</taxon>
    </lineage>
</organism>
<gene>
    <name evidence="1" type="ORF">ANCDUO_14857</name>
</gene>
<protein>
    <submittedName>
        <fullName evidence="1">Uncharacterized protein</fullName>
    </submittedName>
</protein>